<keyword evidence="6" id="KW-0472">Membrane</keyword>
<dbReference type="EMBL" id="QRHL01000019">
    <property type="protein sequence ID" value="RHF71011.1"/>
    <property type="molecule type" value="Genomic_DNA"/>
</dbReference>
<dbReference type="HAMAP" id="MF_00479">
    <property type="entry name" value="RsxG_RnfG"/>
    <property type="match status" value="1"/>
</dbReference>
<keyword evidence="6" id="KW-1278">Translocase</keyword>
<dbReference type="InterPro" id="IPR007329">
    <property type="entry name" value="FMN-bd"/>
</dbReference>
<keyword evidence="6" id="KW-0812">Transmembrane</keyword>
<dbReference type="GO" id="GO:0009055">
    <property type="term" value="F:electron transfer activity"/>
    <property type="evidence" value="ECO:0007669"/>
    <property type="project" value="InterPro"/>
</dbReference>
<reference evidence="8 9" key="1">
    <citation type="submission" date="2018-08" db="EMBL/GenBank/DDBJ databases">
        <title>A genome reference for cultivated species of the human gut microbiota.</title>
        <authorList>
            <person name="Zou Y."/>
            <person name="Xue W."/>
            <person name="Luo G."/>
        </authorList>
    </citation>
    <scope>NUCLEOTIDE SEQUENCE [LARGE SCALE GENOMIC DNA]</scope>
    <source>
        <strain evidence="8 9">AM25-1</strain>
    </source>
</reference>
<dbReference type="EC" id="7.-.-.-" evidence="6"/>
<keyword evidence="1 6" id="KW-0813">Transport</keyword>
<evidence type="ECO:0000256" key="3">
    <source>
        <dbReference type="ARBA" id="ARBA00022630"/>
    </source>
</evidence>
<gene>
    <name evidence="6" type="primary">rnfG</name>
    <name evidence="8" type="ORF">DW663_09550</name>
</gene>
<dbReference type="GeneID" id="62762463"/>
<dbReference type="InterPro" id="IPR010209">
    <property type="entry name" value="Ion_transpt_RnfG/RsxG"/>
</dbReference>
<dbReference type="GO" id="GO:0010181">
    <property type="term" value="F:FMN binding"/>
    <property type="evidence" value="ECO:0007669"/>
    <property type="project" value="InterPro"/>
</dbReference>
<dbReference type="GO" id="GO:0022900">
    <property type="term" value="P:electron transport chain"/>
    <property type="evidence" value="ECO:0007669"/>
    <property type="project" value="UniProtKB-UniRule"/>
</dbReference>
<dbReference type="NCBIfam" id="TIGR01947">
    <property type="entry name" value="rnfG"/>
    <property type="match status" value="1"/>
</dbReference>
<evidence type="ECO:0000256" key="2">
    <source>
        <dbReference type="ARBA" id="ARBA00022553"/>
    </source>
</evidence>
<evidence type="ECO:0000313" key="9">
    <source>
        <dbReference type="Proteomes" id="UP000284676"/>
    </source>
</evidence>
<comment type="function">
    <text evidence="6">Part of a membrane-bound complex that couples electron transfer with translocation of ions across the membrane.</text>
</comment>
<evidence type="ECO:0000259" key="7">
    <source>
        <dbReference type="SMART" id="SM00900"/>
    </source>
</evidence>
<evidence type="ECO:0000256" key="6">
    <source>
        <dbReference type="HAMAP-Rule" id="MF_00479"/>
    </source>
</evidence>
<keyword evidence="5 6" id="KW-0249">Electron transport</keyword>
<feature type="domain" description="FMN-binding" evidence="7">
    <location>
        <begin position="90"/>
        <end position="171"/>
    </location>
</feature>
<dbReference type="PANTHER" id="PTHR36118:SF1">
    <property type="entry name" value="ION-TRANSLOCATING OXIDOREDUCTASE COMPLEX SUBUNIT G"/>
    <property type="match status" value="1"/>
</dbReference>
<keyword evidence="2 6" id="KW-0597">Phosphoprotein</keyword>
<comment type="cofactor">
    <cofactor evidence="6">
        <name>FMN</name>
        <dbReference type="ChEBI" id="CHEBI:58210"/>
    </cofactor>
</comment>
<dbReference type="Proteomes" id="UP000284676">
    <property type="component" value="Unassembled WGS sequence"/>
</dbReference>
<keyword evidence="6" id="KW-1003">Cell membrane</keyword>
<keyword evidence="6" id="KW-1133">Transmembrane helix</keyword>
<dbReference type="PIRSF" id="PIRSF006091">
    <property type="entry name" value="E_trnsport_RnfG"/>
    <property type="match status" value="1"/>
</dbReference>
<feature type="modified residue" description="FMN phosphoryl threonine" evidence="6">
    <location>
        <position position="154"/>
    </location>
</feature>
<evidence type="ECO:0000256" key="5">
    <source>
        <dbReference type="ARBA" id="ARBA00022982"/>
    </source>
</evidence>
<keyword evidence="3 6" id="KW-0285">Flavoprotein</keyword>
<protein>
    <recommendedName>
        <fullName evidence="6">Ion-translocating oxidoreductase complex subunit G</fullName>
        <ecNumber evidence="6">7.-.-.-</ecNumber>
    </recommendedName>
    <alternativeName>
        <fullName evidence="6">Rnf electron transport complex subunit G</fullName>
    </alternativeName>
</protein>
<evidence type="ECO:0000313" key="8">
    <source>
        <dbReference type="EMBL" id="RHF71011.1"/>
    </source>
</evidence>
<dbReference type="PANTHER" id="PTHR36118">
    <property type="entry name" value="ION-TRANSLOCATING OXIDOREDUCTASE COMPLEX SUBUNIT G"/>
    <property type="match status" value="1"/>
</dbReference>
<comment type="caution">
    <text evidence="8">The sequence shown here is derived from an EMBL/GenBank/DDBJ whole genome shotgun (WGS) entry which is preliminary data.</text>
</comment>
<organism evidence="8 9">
    <name type="scientific">Fusobacterium mortiferum</name>
    <dbReference type="NCBI Taxonomy" id="850"/>
    <lineage>
        <taxon>Bacteria</taxon>
        <taxon>Fusobacteriati</taxon>
        <taxon>Fusobacteriota</taxon>
        <taxon>Fusobacteriia</taxon>
        <taxon>Fusobacteriales</taxon>
        <taxon>Fusobacteriaceae</taxon>
        <taxon>Fusobacterium</taxon>
    </lineage>
</organism>
<dbReference type="Pfam" id="PF04205">
    <property type="entry name" value="FMN_bind"/>
    <property type="match status" value="1"/>
</dbReference>
<comment type="similarity">
    <text evidence="6">Belongs to the RnfG family.</text>
</comment>
<evidence type="ECO:0000256" key="1">
    <source>
        <dbReference type="ARBA" id="ARBA00022448"/>
    </source>
</evidence>
<dbReference type="SMART" id="SM00900">
    <property type="entry name" value="FMN_bind"/>
    <property type="match status" value="1"/>
</dbReference>
<name>A0A414PR88_FUSMR</name>
<sequence length="177" mass="18728">MKNRFVHYGLVLLVIAAVSAGVLGLVNDFTKTVIAQNNEKAQNEAKRQVLTAANEFKADEAVTAEGLEFVPGYDANGNKVGYVTTVAQPGYAGDITFILGVTLDGKIAGVRVTNQAETPGLGAKVAGIEWQDHWIGKDSSYEFNKSVDAFAGATISPTAVYTGLIRALKAYETGVSK</sequence>
<proteinExistence type="inferred from homology"/>
<evidence type="ECO:0000256" key="4">
    <source>
        <dbReference type="ARBA" id="ARBA00022643"/>
    </source>
</evidence>
<dbReference type="AlphaFoldDB" id="A0A414PR88"/>
<dbReference type="RefSeq" id="WP_005886056.1">
    <property type="nucleotide sequence ID" value="NZ_CABMMQ010000004.1"/>
</dbReference>
<comment type="subcellular location">
    <subcellularLocation>
        <location evidence="6">Cell membrane</location>
        <topology evidence="6">Single-pass membrane protein</topology>
    </subcellularLocation>
</comment>
<keyword evidence="4 6" id="KW-0288">FMN</keyword>
<comment type="subunit">
    <text evidence="6">The complex is composed of six subunits: RnfA, RnfB, RnfC, RnfD, RnfE and RnfG.</text>
</comment>
<dbReference type="GO" id="GO:0005886">
    <property type="term" value="C:plasma membrane"/>
    <property type="evidence" value="ECO:0007669"/>
    <property type="project" value="UniProtKB-SubCell"/>
</dbReference>
<accession>A0A414PR88</accession>